<keyword evidence="2" id="KW-1185">Reference proteome</keyword>
<evidence type="ECO:0000313" key="1">
    <source>
        <dbReference type="EMBL" id="MQY24974.1"/>
    </source>
</evidence>
<dbReference type="InterPro" id="IPR004401">
    <property type="entry name" value="YbaB/EbfC"/>
</dbReference>
<gene>
    <name evidence="1" type="ORF">NRB56_05280</name>
</gene>
<dbReference type="InterPro" id="IPR036894">
    <property type="entry name" value="YbaB-like_sf"/>
</dbReference>
<protein>
    <recommendedName>
        <fullName evidence="3">YbaB/EbfC DNA-binding family protein</fullName>
    </recommendedName>
</protein>
<evidence type="ECO:0000313" key="2">
    <source>
        <dbReference type="Proteomes" id="UP000431401"/>
    </source>
</evidence>
<sequence>MIGEQWAQLEAAAHARLGHIRQLSDDLADIRIRHTAAGGSVTVTVDGAANLLDLELSEYISQMSPTEFARTVTDTAAAAARLALARRAALIEEFNGQMNSQR</sequence>
<dbReference type="Proteomes" id="UP000431401">
    <property type="component" value="Unassembled WGS sequence"/>
</dbReference>
<dbReference type="RefSeq" id="WP_153338818.1">
    <property type="nucleotide sequence ID" value="NZ_WEGI01000001.1"/>
</dbReference>
<evidence type="ECO:0008006" key="3">
    <source>
        <dbReference type="Google" id="ProtNLM"/>
    </source>
</evidence>
<dbReference type="AlphaFoldDB" id="A0A7K0DJL2"/>
<dbReference type="Gene3D" id="3.30.1310.10">
    <property type="entry name" value="Nucleoid-associated protein YbaB-like domain"/>
    <property type="match status" value="1"/>
</dbReference>
<dbReference type="Pfam" id="PF02575">
    <property type="entry name" value="YbaB_DNA_bd"/>
    <property type="match status" value="1"/>
</dbReference>
<accession>A0A7K0DJL2</accession>
<comment type="caution">
    <text evidence="1">The sequence shown here is derived from an EMBL/GenBank/DDBJ whole genome shotgun (WGS) entry which is preliminary data.</text>
</comment>
<dbReference type="EMBL" id="WEGI01000001">
    <property type="protein sequence ID" value="MQY24974.1"/>
    <property type="molecule type" value="Genomic_DNA"/>
</dbReference>
<dbReference type="SUPFAM" id="SSF82607">
    <property type="entry name" value="YbaB-like"/>
    <property type="match status" value="1"/>
</dbReference>
<organism evidence="1 2">
    <name type="scientific">Nocardia aurantia</name>
    <dbReference type="NCBI Taxonomy" id="2585199"/>
    <lineage>
        <taxon>Bacteria</taxon>
        <taxon>Bacillati</taxon>
        <taxon>Actinomycetota</taxon>
        <taxon>Actinomycetes</taxon>
        <taxon>Mycobacteriales</taxon>
        <taxon>Nocardiaceae</taxon>
        <taxon>Nocardia</taxon>
    </lineage>
</organism>
<dbReference type="GO" id="GO:0003677">
    <property type="term" value="F:DNA binding"/>
    <property type="evidence" value="ECO:0007669"/>
    <property type="project" value="InterPro"/>
</dbReference>
<name>A0A7K0DJL2_9NOCA</name>
<reference evidence="1 2" key="1">
    <citation type="submission" date="2019-10" db="EMBL/GenBank/DDBJ databases">
        <title>Nocardia macrotermitis sp. nov. and Nocardia aurantia sp. nov., isolated from the gut of fungus growing-termite Macrotermes natalensis.</title>
        <authorList>
            <person name="Benndorf R."/>
            <person name="Schwitalla J."/>
            <person name="Martin K."/>
            <person name="De Beer W."/>
            <person name="Kaster A.-K."/>
            <person name="Vollmers J."/>
            <person name="Poulsen M."/>
            <person name="Beemelmanns C."/>
        </authorList>
    </citation>
    <scope>NUCLEOTIDE SEQUENCE [LARGE SCALE GENOMIC DNA]</scope>
    <source>
        <strain evidence="1 2">RB56</strain>
    </source>
</reference>
<proteinExistence type="predicted"/>